<dbReference type="Pfam" id="PF06094">
    <property type="entry name" value="GGACT"/>
    <property type="match status" value="1"/>
</dbReference>
<dbReference type="InterPro" id="IPR017939">
    <property type="entry name" value="G-Glutamylcylcotransferase"/>
</dbReference>
<dbReference type="AlphaFoldDB" id="A0A2A9NNS1"/>
<gene>
    <name evidence="4" type="ORF">AMATHDRAFT_141847</name>
</gene>
<dbReference type="Proteomes" id="UP000242287">
    <property type="component" value="Unassembled WGS sequence"/>
</dbReference>
<dbReference type="Gene3D" id="3.10.490.10">
    <property type="entry name" value="Gamma-glutamyl cyclotransferase-like"/>
    <property type="match status" value="1"/>
</dbReference>
<evidence type="ECO:0000256" key="1">
    <source>
        <dbReference type="ARBA" id="ARBA00012346"/>
    </source>
</evidence>
<keyword evidence="5" id="KW-1185">Reference proteome</keyword>
<dbReference type="STRING" id="703135.A0A2A9NNS1"/>
<sequence>MGDQRTIYFGYGSNIWRDQMSRRCPQSTFIGIGILADWRWIINTRGSGNVVPSQEDVVYGSLYELSQSDEEELDKYEDVPNHYIKKTLPIKLLKPPGLTLDGMSDKGYLDALVYVDVERVVKGTIKTEYIYRMNMAIADGLREGIPLDYIDGYLREWVTPLSN</sequence>
<dbReference type="OrthoDB" id="2924818at2759"/>
<evidence type="ECO:0000313" key="4">
    <source>
        <dbReference type="EMBL" id="PFH51758.1"/>
    </source>
</evidence>
<dbReference type="PANTHER" id="PTHR12935:SF0">
    <property type="entry name" value="GAMMA-GLUTAMYLCYCLOTRANSFERASE"/>
    <property type="match status" value="1"/>
</dbReference>
<dbReference type="EC" id="4.3.2.9" evidence="1"/>
<evidence type="ECO:0000313" key="5">
    <source>
        <dbReference type="Proteomes" id="UP000242287"/>
    </source>
</evidence>
<evidence type="ECO:0000256" key="2">
    <source>
        <dbReference type="ARBA" id="ARBA00023239"/>
    </source>
</evidence>
<evidence type="ECO:0000259" key="3">
    <source>
        <dbReference type="Pfam" id="PF06094"/>
    </source>
</evidence>
<dbReference type="GO" id="GO:0003839">
    <property type="term" value="F:gamma-glutamylcyclotransferase activity"/>
    <property type="evidence" value="ECO:0007669"/>
    <property type="project" value="UniProtKB-EC"/>
</dbReference>
<organism evidence="4 5">
    <name type="scientific">Amanita thiersii Skay4041</name>
    <dbReference type="NCBI Taxonomy" id="703135"/>
    <lineage>
        <taxon>Eukaryota</taxon>
        <taxon>Fungi</taxon>
        <taxon>Dikarya</taxon>
        <taxon>Basidiomycota</taxon>
        <taxon>Agaricomycotina</taxon>
        <taxon>Agaricomycetes</taxon>
        <taxon>Agaricomycetidae</taxon>
        <taxon>Agaricales</taxon>
        <taxon>Pluteineae</taxon>
        <taxon>Amanitaceae</taxon>
        <taxon>Amanita</taxon>
    </lineage>
</organism>
<proteinExistence type="predicted"/>
<dbReference type="EMBL" id="KZ301985">
    <property type="protein sequence ID" value="PFH51758.1"/>
    <property type="molecule type" value="Genomic_DNA"/>
</dbReference>
<dbReference type="InterPro" id="IPR009288">
    <property type="entry name" value="AIG2-like_dom"/>
</dbReference>
<keyword evidence="2" id="KW-0456">Lyase</keyword>
<name>A0A2A9NNS1_9AGAR</name>
<feature type="domain" description="Gamma-glutamylcyclotransferase AIG2-like" evidence="3">
    <location>
        <begin position="8"/>
        <end position="115"/>
    </location>
</feature>
<dbReference type="CDD" id="cd06661">
    <property type="entry name" value="GGCT_like"/>
    <property type="match status" value="1"/>
</dbReference>
<protein>
    <recommendedName>
        <fullName evidence="1">gamma-glutamylcyclotransferase</fullName>
        <ecNumber evidence="1">4.3.2.9</ecNumber>
    </recommendedName>
</protein>
<dbReference type="InterPro" id="IPR036568">
    <property type="entry name" value="GGCT-like_sf"/>
</dbReference>
<reference evidence="4 5" key="1">
    <citation type="submission" date="2014-02" db="EMBL/GenBank/DDBJ databases">
        <title>Transposable element dynamics among asymbiotic and ectomycorrhizal Amanita fungi.</title>
        <authorList>
            <consortium name="DOE Joint Genome Institute"/>
            <person name="Hess J."/>
            <person name="Skrede I."/>
            <person name="Wolfe B."/>
            <person name="LaButti K."/>
            <person name="Ohm R.A."/>
            <person name="Grigoriev I.V."/>
            <person name="Pringle A."/>
        </authorList>
    </citation>
    <scope>NUCLEOTIDE SEQUENCE [LARGE SCALE GENOMIC DNA]</scope>
    <source>
        <strain evidence="4 5">SKay4041</strain>
    </source>
</reference>
<dbReference type="InterPro" id="IPR013024">
    <property type="entry name" value="GGCT-like"/>
</dbReference>
<dbReference type="SUPFAM" id="SSF110857">
    <property type="entry name" value="Gamma-glutamyl cyclotransferase-like"/>
    <property type="match status" value="1"/>
</dbReference>
<accession>A0A2A9NNS1</accession>
<dbReference type="PANTHER" id="PTHR12935">
    <property type="entry name" value="GAMMA-GLUTAMYLCYCLOTRANSFERASE"/>
    <property type="match status" value="1"/>
</dbReference>